<proteinExistence type="predicted"/>
<dbReference type="RefSeq" id="WP_189782997.1">
    <property type="nucleotide sequence ID" value="NZ_BNAT01000009.1"/>
</dbReference>
<dbReference type="AlphaFoldDB" id="A0A919GNM3"/>
<dbReference type="Proteomes" id="UP000603227">
    <property type="component" value="Unassembled WGS sequence"/>
</dbReference>
<organism evidence="1 2">
    <name type="scientific">Streptomyces capitiformicae</name>
    <dbReference type="NCBI Taxonomy" id="2014920"/>
    <lineage>
        <taxon>Bacteria</taxon>
        <taxon>Bacillati</taxon>
        <taxon>Actinomycetota</taxon>
        <taxon>Actinomycetes</taxon>
        <taxon>Kitasatosporales</taxon>
        <taxon>Streptomycetaceae</taxon>
        <taxon>Streptomyces</taxon>
    </lineage>
</organism>
<reference evidence="1" key="2">
    <citation type="submission" date="2020-09" db="EMBL/GenBank/DDBJ databases">
        <authorList>
            <person name="Sun Q."/>
            <person name="Zhou Y."/>
        </authorList>
    </citation>
    <scope>NUCLEOTIDE SEQUENCE</scope>
    <source>
        <strain evidence="1">CGMCC 4.7403</strain>
    </source>
</reference>
<dbReference type="EMBL" id="BNAT01000009">
    <property type="protein sequence ID" value="GHH87816.1"/>
    <property type="molecule type" value="Genomic_DNA"/>
</dbReference>
<name>A0A919GNM3_9ACTN</name>
<comment type="caution">
    <text evidence="1">The sequence shown here is derived from an EMBL/GenBank/DDBJ whole genome shotgun (WGS) entry which is preliminary data.</text>
</comment>
<sequence length="279" mass="29542">MPFDLGDTVRLAADSKDAGGTLANAATVGLTITLPDGTTATPAVTNPPSVTGQYTVDYTSVQAGRHSVRWVFTTPNSAYTDSFDVREAISPAILSLADAKAHLNIAATITTHDDELRGWIEAITHLVQQYTGICARGTVVEDHDIQPSGTRVLTLRRTPVISLTSVTAILTGGTSYTIADLDTDTRMGIVRRLDGGYLYGPLRITYVAGRSVIPANITSAGKIILQHLWRTQYGASRAGSAIGGGEDFSVTEPIAGFGYAIPNRALQLLEPHRLPPGVA</sequence>
<reference evidence="1" key="1">
    <citation type="journal article" date="2014" name="Int. J. Syst. Evol. Microbiol.">
        <title>Complete genome sequence of Corynebacterium casei LMG S-19264T (=DSM 44701T), isolated from a smear-ripened cheese.</title>
        <authorList>
            <consortium name="US DOE Joint Genome Institute (JGI-PGF)"/>
            <person name="Walter F."/>
            <person name="Albersmeier A."/>
            <person name="Kalinowski J."/>
            <person name="Ruckert C."/>
        </authorList>
    </citation>
    <scope>NUCLEOTIDE SEQUENCE</scope>
    <source>
        <strain evidence="1">CGMCC 4.7403</strain>
    </source>
</reference>
<accession>A0A919GNM3</accession>
<keyword evidence="2" id="KW-1185">Reference proteome</keyword>
<evidence type="ECO:0000313" key="1">
    <source>
        <dbReference type="EMBL" id="GHH87816.1"/>
    </source>
</evidence>
<evidence type="ECO:0000313" key="2">
    <source>
        <dbReference type="Proteomes" id="UP000603227"/>
    </source>
</evidence>
<protein>
    <submittedName>
        <fullName evidence="1">Uncharacterized protein</fullName>
    </submittedName>
</protein>
<gene>
    <name evidence="1" type="ORF">GCM10017771_30480</name>
</gene>